<dbReference type="GO" id="GO:0015205">
    <property type="term" value="F:nucleobase transmembrane transporter activity"/>
    <property type="evidence" value="ECO:0007669"/>
    <property type="project" value="TreeGrafter"/>
</dbReference>
<dbReference type="eggNOG" id="KOG2466">
    <property type="taxonomic scope" value="Eukaryota"/>
</dbReference>
<dbReference type="Proteomes" id="UP000016933">
    <property type="component" value="Unassembled WGS sequence"/>
</dbReference>
<sequence>MLHCPPWILIPIWPPLFLLQLDYALHATIMKWDEVPPSRSSTLATCTGVYDQALRFGSCDWINTCMAGDARLQSRAWSYIVPYGQAGRHDEYPIASALPYLYGILVAACAKKLTREAYWNIWDVMTFMLPQYPEDHGARFGNFLIAVAMAFSYLADLTAMFPRWMTIRRGQILCTILGIAIVPWKLLNSAEAFLTFSSGYGCWLALIALQHGLARKSDVAVVGQMCFEQRANENDVQNKSEVILDVVEDGSQVSNDVDTTEDEAAAADCNTDQAT</sequence>
<protein>
    <submittedName>
        <fullName evidence="8">Uncharacterized protein</fullName>
    </submittedName>
</protein>
<reference evidence="9" key="1">
    <citation type="journal article" date="2012" name="PLoS Genet.">
        <title>The genomes of the fungal plant pathogens Cladosporium fulvum and Dothistroma septosporum reveal adaptation to different hosts and lifestyles but also signatures of common ancestry.</title>
        <authorList>
            <person name="de Wit P.J.G.M."/>
            <person name="van der Burgt A."/>
            <person name="Oekmen B."/>
            <person name="Stergiopoulos I."/>
            <person name="Abd-Elsalam K.A."/>
            <person name="Aerts A.L."/>
            <person name="Bahkali A.H."/>
            <person name="Beenen H.G."/>
            <person name="Chettri P."/>
            <person name="Cox M.P."/>
            <person name="Datema E."/>
            <person name="de Vries R.P."/>
            <person name="Dhillon B."/>
            <person name="Ganley A.R."/>
            <person name="Griffiths S.A."/>
            <person name="Guo Y."/>
            <person name="Hamelin R.C."/>
            <person name="Henrissat B."/>
            <person name="Kabir M.S."/>
            <person name="Jashni M.K."/>
            <person name="Kema G."/>
            <person name="Klaubauf S."/>
            <person name="Lapidus A."/>
            <person name="Levasseur A."/>
            <person name="Lindquist E."/>
            <person name="Mehrabi R."/>
            <person name="Ohm R.A."/>
            <person name="Owen T.J."/>
            <person name="Salamov A."/>
            <person name="Schwelm A."/>
            <person name="Schijlen E."/>
            <person name="Sun H."/>
            <person name="van den Burg H.A."/>
            <person name="van Ham R.C.H.J."/>
            <person name="Zhang S."/>
            <person name="Goodwin S.B."/>
            <person name="Grigoriev I.V."/>
            <person name="Collemare J."/>
            <person name="Bradshaw R.E."/>
        </authorList>
    </citation>
    <scope>NUCLEOTIDE SEQUENCE [LARGE SCALE GENOMIC DNA]</scope>
    <source>
        <strain evidence="9">NZE10 / CBS 128990</strain>
    </source>
</reference>
<proteinExistence type="inferred from homology"/>
<dbReference type="OrthoDB" id="2018619at2759"/>
<evidence type="ECO:0000256" key="3">
    <source>
        <dbReference type="ARBA" id="ARBA00022692"/>
    </source>
</evidence>
<dbReference type="GO" id="GO:0005886">
    <property type="term" value="C:plasma membrane"/>
    <property type="evidence" value="ECO:0007669"/>
    <property type="project" value="TreeGrafter"/>
</dbReference>
<dbReference type="Pfam" id="PF02133">
    <property type="entry name" value="Transp_cyt_pur"/>
    <property type="match status" value="1"/>
</dbReference>
<evidence type="ECO:0000256" key="5">
    <source>
        <dbReference type="ARBA" id="ARBA00023136"/>
    </source>
</evidence>
<dbReference type="PANTHER" id="PTHR30618">
    <property type="entry name" value="NCS1 FAMILY PURINE/PYRIMIDINE TRANSPORTER"/>
    <property type="match status" value="1"/>
</dbReference>
<keyword evidence="4" id="KW-1133">Transmembrane helix</keyword>
<organism evidence="8 9">
    <name type="scientific">Dothistroma septosporum (strain NZE10 / CBS 128990)</name>
    <name type="common">Red band needle blight fungus</name>
    <name type="synonym">Mycosphaerella pini</name>
    <dbReference type="NCBI Taxonomy" id="675120"/>
    <lineage>
        <taxon>Eukaryota</taxon>
        <taxon>Fungi</taxon>
        <taxon>Dikarya</taxon>
        <taxon>Ascomycota</taxon>
        <taxon>Pezizomycotina</taxon>
        <taxon>Dothideomycetes</taxon>
        <taxon>Dothideomycetidae</taxon>
        <taxon>Mycosphaerellales</taxon>
        <taxon>Mycosphaerellaceae</taxon>
        <taxon>Dothistroma</taxon>
    </lineage>
</organism>
<feature type="chain" id="PRO_5004109692" evidence="7">
    <location>
        <begin position="27"/>
        <end position="275"/>
    </location>
</feature>
<comment type="similarity">
    <text evidence="2">Belongs to the purine-cytosine permease (2.A.39) family.</text>
</comment>
<keyword evidence="7" id="KW-0732">Signal</keyword>
<accession>N1PBK6</accession>
<keyword evidence="3" id="KW-0812">Transmembrane</keyword>
<evidence type="ECO:0000313" key="9">
    <source>
        <dbReference type="Proteomes" id="UP000016933"/>
    </source>
</evidence>
<dbReference type="Gene3D" id="1.10.4160.10">
    <property type="entry name" value="Hydantoin permease"/>
    <property type="match status" value="1"/>
</dbReference>
<dbReference type="PANTHER" id="PTHR30618:SF0">
    <property type="entry name" value="PURINE-URACIL PERMEASE NCS1"/>
    <property type="match status" value="1"/>
</dbReference>
<evidence type="ECO:0000256" key="1">
    <source>
        <dbReference type="ARBA" id="ARBA00004141"/>
    </source>
</evidence>
<name>N1PBK6_DOTSN</name>
<keyword evidence="9" id="KW-1185">Reference proteome</keyword>
<comment type="subcellular location">
    <subcellularLocation>
        <location evidence="1">Membrane</location>
        <topology evidence="1">Multi-pass membrane protein</topology>
    </subcellularLocation>
</comment>
<evidence type="ECO:0000256" key="2">
    <source>
        <dbReference type="ARBA" id="ARBA00008974"/>
    </source>
</evidence>
<dbReference type="EMBL" id="KB446547">
    <property type="protein sequence ID" value="EME38216.1"/>
    <property type="molecule type" value="Genomic_DNA"/>
</dbReference>
<keyword evidence="5" id="KW-0472">Membrane</keyword>
<feature type="region of interest" description="Disordered" evidence="6">
    <location>
        <begin position="253"/>
        <end position="275"/>
    </location>
</feature>
<dbReference type="AlphaFoldDB" id="N1PBK6"/>
<dbReference type="InterPro" id="IPR045225">
    <property type="entry name" value="Uracil/uridine/allantoin_perm"/>
</dbReference>
<evidence type="ECO:0000313" key="8">
    <source>
        <dbReference type="EMBL" id="EME38216.1"/>
    </source>
</evidence>
<dbReference type="HOGENOM" id="CLU_1012027_0_0_1"/>
<gene>
    <name evidence="8" type="ORF">DOTSEDRAFT_39271</name>
</gene>
<evidence type="ECO:0000256" key="7">
    <source>
        <dbReference type="SAM" id="SignalP"/>
    </source>
</evidence>
<evidence type="ECO:0000256" key="6">
    <source>
        <dbReference type="SAM" id="MobiDB-lite"/>
    </source>
</evidence>
<dbReference type="InterPro" id="IPR001248">
    <property type="entry name" value="Pur-cyt_permease"/>
</dbReference>
<feature type="signal peptide" evidence="7">
    <location>
        <begin position="1"/>
        <end position="26"/>
    </location>
</feature>
<reference evidence="8 9" key="2">
    <citation type="journal article" date="2012" name="PLoS Pathog.">
        <title>Diverse lifestyles and strategies of plant pathogenesis encoded in the genomes of eighteen Dothideomycetes fungi.</title>
        <authorList>
            <person name="Ohm R.A."/>
            <person name="Feau N."/>
            <person name="Henrissat B."/>
            <person name="Schoch C.L."/>
            <person name="Horwitz B.A."/>
            <person name="Barry K.W."/>
            <person name="Condon B.J."/>
            <person name="Copeland A.C."/>
            <person name="Dhillon B."/>
            <person name="Glaser F."/>
            <person name="Hesse C.N."/>
            <person name="Kosti I."/>
            <person name="LaButti K."/>
            <person name="Lindquist E.A."/>
            <person name="Lucas S."/>
            <person name="Salamov A.A."/>
            <person name="Bradshaw R.E."/>
            <person name="Ciuffetti L."/>
            <person name="Hamelin R.C."/>
            <person name="Kema G.H.J."/>
            <person name="Lawrence C."/>
            <person name="Scott J.A."/>
            <person name="Spatafora J.W."/>
            <person name="Turgeon B.G."/>
            <person name="de Wit P.J.G.M."/>
            <person name="Zhong S."/>
            <person name="Goodwin S.B."/>
            <person name="Grigoriev I.V."/>
        </authorList>
    </citation>
    <scope>NUCLEOTIDE SEQUENCE [LARGE SCALE GENOMIC DNA]</scope>
    <source>
        <strain evidence="9">NZE10 / CBS 128990</strain>
    </source>
</reference>
<evidence type="ECO:0000256" key="4">
    <source>
        <dbReference type="ARBA" id="ARBA00022989"/>
    </source>
</evidence>